<evidence type="ECO:0000256" key="2">
    <source>
        <dbReference type="ARBA" id="ARBA00009530"/>
    </source>
</evidence>
<comment type="similarity">
    <text evidence="2">Belongs to the UPF0057 (PMP3) family.</text>
</comment>
<evidence type="ECO:0000256" key="4">
    <source>
        <dbReference type="ARBA" id="ARBA00022989"/>
    </source>
</evidence>
<feature type="transmembrane region" description="Helical" evidence="6">
    <location>
        <begin position="45"/>
        <end position="64"/>
    </location>
</feature>
<dbReference type="InterPro" id="IPR000612">
    <property type="entry name" value="PMP3"/>
</dbReference>
<dbReference type="Proteomes" id="UP000065495">
    <property type="component" value="Chromosome 3"/>
</dbReference>
<dbReference type="PROSITE" id="PS01309">
    <property type="entry name" value="UPF0057"/>
    <property type="match status" value="1"/>
</dbReference>
<evidence type="ECO:0000256" key="3">
    <source>
        <dbReference type="ARBA" id="ARBA00022692"/>
    </source>
</evidence>
<dbReference type="VEuPathDB" id="FungiDB:KLMA_30239"/>
<dbReference type="PANTHER" id="PTHR21659:SF42">
    <property type="entry name" value="UPF0057 MEMBRANE PROTEIN ZK632.10-RELATED"/>
    <property type="match status" value="1"/>
</dbReference>
<dbReference type="GeneID" id="34715523"/>
<dbReference type="AlphaFoldDB" id="W0TBQ6"/>
<keyword evidence="5 6" id="KW-0472">Membrane</keyword>
<dbReference type="PANTHER" id="PTHR21659">
    <property type="entry name" value="HYDROPHOBIC PROTEIN RCI2 LOW TEMPERATURE AND SALT RESPONSIVE PROTEIN LTI6 -RELATED"/>
    <property type="match status" value="1"/>
</dbReference>
<dbReference type="Pfam" id="PF01679">
    <property type="entry name" value="Pmp3"/>
    <property type="match status" value="1"/>
</dbReference>
<accession>W0TBQ6</accession>
<dbReference type="RefSeq" id="XP_022675378.1">
    <property type="nucleotide sequence ID" value="XM_022818742.1"/>
</dbReference>
<comment type="subcellular location">
    <subcellularLocation>
        <location evidence="1">Membrane</location>
    </subcellularLocation>
</comment>
<dbReference type="OrthoDB" id="2802411at2759"/>
<dbReference type="GO" id="GO:0016020">
    <property type="term" value="C:membrane"/>
    <property type="evidence" value="ECO:0007669"/>
    <property type="project" value="UniProtKB-SubCell"/>
</dbReference>
<keyword evidence="4 6" id="KW-1133">Transmembrane helix</keyword>
<evidence type="ECO:0000256" key="6">
    <source>
        <dbReference type="SAM" id="Phobius"/>
    </source>
</evidence>
<dbReference type="EMBL" id="AP012215">
    <property type="protein sequence ID" value="BAO39534.1"/>
    <property type="molecule type" value="Genomic_DNA"/>
</dbReference>
<organism evidence="7 8">
    <name type="scientific">Kluyveromyces marxianus (strain DMKU3-1042 / BCC 29191 / NBRC 104275)</name>
    <name type="common">Yeast</name>
    <name type="synonym">Candida kefyr</name>
    <dbReference type="NCBI Taxonomy" id="1003335"/>
    <lineage>
        <taxon>Eukaryota</taxon>
        <taxon>Fungi</taxon>
        <taxon>Dikarya</taxon>
        <taxon>Ascomycota</taxon>
        <taxon>Saccharomycotina</taxon>
        <taxon>Saccharomycetes</taxon>
        <taxon>Saccharomycetales</taxon>
        <taxon>Saccharomycetaceae</taxon>
        <taxon>Kluyveromyces</taxon>
    </lineage>
</organism>
<sequence length="66" mass="7569">MTLIRFSDRCFIVYCTTLVCVLAIFLPPIAVFMARGWGSECILDIVLTILFFFPGMLYALWTVLQD</sequence>
<keyword evidence="3 6" id="KW-0812">Transmembrane</keyword>
<proteinExistence type="inferred from homology"/>
<evidence type="ECO:0000313" key="8">
    <source>
        <dbReference type="Proteomes" id="UP000065495"/>
    </source>
</evidence>
<evidence type="ECO:0000313" key="7">
    <source>
        <dbReference type="EMBL" id="BAO39534.1"/>
    </source>
</evidence>
<evidence type="ECO:0000256" key="1">
    <source>
        <dbReference type="ARBA" id="ARBA00004370"/>
    </source>
</evidence>
<protein>
    <submittedName>
        <fullName evidence="7">Plasma membrane proteolipid 3</fullName>
    </submittedName>
</protein>
<name>W0TBQ6_KLUMD</name>
<dbReference type="KEGG" id="kmx:KLMA_30239"/>
<reference evidence="7 8" key="1">
    <citation type="journal article" date="2015" name="Biotechnol. Biofuels">
        <title>Genetic basis of the highly efficient yeast Kluyveromyces marxianus: complete genome sequence and transcriptome analyses.</title>
        <authorList>
            <person name="Lertwattanasakul N."/>
            <person name="Kosaka T."/>
            <person name="Hosoyama A."/>
            <person name="Suzuki Y."/>
            <person name="Rodrussamee N."/>
            <person name="Matsutani M."/>
            <person name="Murata M."/>
            <person name="Fujimoto N."/>
            <person name="Suprayogi"/>
            <person name="Tsuchikane K."/>
            <person name="Limtong S."/>
            <person name="Fujita N."/>
            <person name="Yamada M."/>
        </authorList>
    </citation>
    <scope>NUCLEOTIDE SEQUENCE [LARGE SCALE GENOMIC DNA]</scope>
    <source>
        <strain evidence="8">DMKU3-1042 / BCC 29191 / NBRC 104275</strain>
    </source>
</reference>
<feature type="transmembrane region" description="Helical" evidence="6">
    <location>
        <begin position="12"/>
        <end position="33"/>
    </location>
</feature>
<gene>
    <name evidence="7" type="ORF">KLMA_30239</name>
</gene>
<evidence type="ECO:0000256" key="5">
    <source>
        <dbReference type="ARBA" id="ARBA00023136"/>
    </source>
</evidence>